<accession>A0A0L0P271</accession>
<reference evidence="2" key="1">
    <citation type="journal article" date="2015" name="BMC Genomics">
        <title>Draft genome of a commonly misdiagnosed multidrug resistant pathogen Candida auris.</title>
        <authorList>
            <person name="Chatterjee S."/>
            <person name="Alampalli S.V."/>
            <person name="Nageshan R.K."/>
            <person name="Chettiar S.T."/>
            <person name="Joshi S."/>
            <person name="Tatu U.S."/>
        </authorList>
    </citation>
    <scope>NUCLEOTIDE SEQUENCE [LARGE SCALE GENOMIC DNA]</scope>
    <source>
        <strain evidence="2">6684</strain>
    </source>
</reference>
<sequence length="42" mass="5311">MVLEVVTKERQKLEIRGVDARQELWRNMLHRREKRQIYNKYP</sequence>
<dbReference type="VEuPathDB" id="FungiDB:QG37_02399"/>
<dbReference type="AlphaFoldDB" id="A0A0L0P271"/>
<evidence type="ECO:0000313" key="1">
    <source>
        <dbReference type="EMBL" id="KNE00374.1"/>
    </source>
</evidence>
<proteinExistence type="predicted"/>
<dbReference type="EMBL" id="LGST01000018">
    <property type="protein sequence ID" value="KNE00374.1"/>
    <property type="molecule type" value="Genomic_DNA"/>
</dbReference>
<comment type="caution">
    <text evidence="1">The sequence shown here is derived from an EMBL/GenBank/DDBJ whole genome shotgun (WGS) entry which is preliminary data.</text>
</comment>
<evidence type="ECO:0000313" key="2">
    <source>
        <dbReference type="Proteomes" id="UP000037122"/>
    </source>
</evidence>
<name>A0A0L0P271_CANAR</name>
<gene>
    <name evidence="1" type="ORF">QG37_02399</name>
</gene>
<organism evidence="1 2">
    <name type="scientific">Candidozyma auris</name>
    <name type="common">Yeast</name>
    <name type="synonym">Candida auris</name>
    <dbReference type="NCBI Taxonomy" id="498019"/>
    <lineage>
        <taxon>Eukaryota</taxon>
        <taxon>Fungi</taxon>
        <taxon>Dikarya</taxon>
        <taxon>Ascomycota</taxon>
        <taxon>Saccharomycotina</taxon>
        <taxon>Pichiomycetes</taxon>
        <taxon>Metschnikowiaceae</taxon>
        <taxon>Candidozyma</taxon>
    </lineage>
</organism>
<dbReference type="Proteomes" id="UP000037122">
    <property type="component" value="Unassembled WGS sequence"/>
</dbReference>
<protein>
    <submittedName>
        <fullName evidence="1">Uncharacterized protein</fullName>
    </submittedName>
</protein>